<sequence>MREVLKEVAKERGWTGTSDDEEDGGGKQSEGYAEDEDGNGSGLTLVCETVTSRGIEVEYLTVESAATCYSLPLHDIIDIDAPANLLHRRGMSVYSKDDDDVQLMKELYKLCLSDVLSLEALQMNSLEALQKRTKEIADARIEDSGAGFLHEACYNKNVTLEIVEHLLDLFPDAASTESECDDGWHDCHQFSYEQVLRNCGFIPDGMAASSMEGELDLELVEALVQAYPEALMTGVDDVYGSGHQLTPLMFACRRSATSVDLLKLLTDPAKECLRVVDCWGRLPIQALFYLLVRPELVNQRDTNEGLPIHTLCFNTELGEASSLEILKFLLERMGGGDDDDIKNGAFDAVFSDSDIILKGVVIGACIDYFEHEVNTADEQGAYPLHHDESCGY</sequence>
<dbReference type="PANTHER" id="PTHR24153">
    <property type="entry name" value="ESPIN"/>
    <property type="match status" value="1"/>
</dbReference>
<keyword evidence="2" id="KW-0040">ANK repeat</keyword>
<dbReference type="HOGENOM" id="CLU_704947_0_0_1"/>
<proteinExistence type="predicted"/>
<dbReference type="GO" id="GO:0051017">
    <property type="term" value="P:actin filament bundle assembly"/>
    <property type="evidence" value="ECO:0000318"/>
    <property type="project" value="GO_Central"/>
</dbReference>
<feature type="compositionally biased region" description="Basic and acidic residues" evidence="3">
    <location>
        <begin position="1"/>
        <end position="13"/>
    </location>
</feature>
<dbReference type="KEGG" id="tps:THAPSDRAFT_879"/>
<dbReference type="EMBL" id="CM000638">
    <property type="protein sequence ID" value="EED95580.1"/>
    <property type="molecule type" value="Genomic_DNA"/>
</dbReference>
<reference evidence="4 5" key="2">
    <citation type="journal article" date="2008" name="Nature">
        <title>The Phaeodactylum genome reveals the evolutionary history of diatom genomes.</title>
        <authorList>
            <person name="Bowler C."/>
            <person name="Allen A.E."/>
            <person name="Badger J.H."/>
            <person name="Grimwood J."/>
            <person name="Jabbari K."/>
            <person name="Kuo A."/>
            <person name="Maheswari U."/>
            <person name="Martens C."/>
            <person name="Maumus F."/>
            <person name="Otillar R.P."/>
            <person name="Rayko E."/>
            <person name="Salamov A."/>
            <person name="Vandepoele K."/>
            <person name="Beszteri B."/>
            <person name="Gruber A."/>
            <person name="Heijde M."/>
            <person name="Katinka M."/>
            <person name="Mock T."/>
            <person name="Valentin K."/>
            <person name="Verret F."/>
            <person name="Berges J.A."/>
            <person name="Brownlee C."/>
            <person name="Cadoret J.P."/>
            <person name="Chiovitti A."/>
            <person name="Choi C.J."/>
            <person name="Coesel S."/>
            <person name="De Martino A."/>
            <person name="Detter J.C."/>
            <person name="Durkin C."/>
            <person name="Falciatore A."/>
            <person name="Fournet J."/>
            <person name="Haruta M."/>
            <person name="Huysman M.J."/>
            <person name="Jenkins B.D."/>
            <person name="Jiroutova K."/>
            <person name="Jorgensen R.E."/>
            <person name="Joubert Y."/>
            <person name="Kaplan A."/>
            <person name="Kroger N."/>
            <person name="Kroth P.G."/>
            <person name="La Roche J."/>
            <person name="Lindquist E."/>
            <person name="Lommer M."/>
            <person name="Martin-Jezequel V."/>
            <person name="Lopez P.J."/>
            <person name="Lucas S."/>
            <person name="Mangogna M."/>
            <person name="McGinnis K."/>
            <person name="Medlin L.K."/>
            <person name="Montsant A."/>
            <person name="Oudot-Le Secq M.P."/>
            <person name="Napoli C."/>
            <person name="Obornik M."/>
            <person name="Parker M.S."/>
            <person name="Petit J.L."/>
            <person name="Porcel B.M."/>
            <person name="Poulsen N."/>
            <person name="Robison M."/>
            <person name="Rychlewski L."/>
            <person name="Rynearson T.A."/>
            <person name="Schmutz J."/>
            <person name="Shapiro H."/>
            <person name="Siaut M."/>
            <person name="Stanley M."/>
            <person name="Sussman M.R."/>
            <person name="Taylor A.R."/>
            <person name="Vardi A."/>
            <person name="von Dassow P."/>
            <person name="Vyverman W."/>
            <person name="Willis A."/>
            <person name="Wyrwicz L.S."/>
            <person name="Rokhsar D.S."/>
            <person name="Weissenbach J."/>
            <person name="Armbrust E.V."/>
            <person name="Green B.R."/>
            <person name="Van de Peer Y."/>
            <person name="Grigoriev I.V."/>
        </authorList>
    </citation>
    <scope>NUCLEOTIDE SEQUENCE [LARGE SCALE GENOMIC DNA]</scope>
    <source>
        <strain evidence="4 5">CCMP1335</strain>
    </source>
</reference>
<name>B8BSP8_THAPS</name>
<dbReference type="GeneID" id="7445008"/>
<gene>
    <name evidence="4" type="ORF">THAPSDRAFT_879</name>
</gene>
<dbReference type="SUPFAM" id="SSF48403">
    <property type="entry name" value="Ankyrin repeat"/>
    <property type="match status" value="1"/>
</dbReference>
<accession>B8BSP8</accession>
<dbReference type="AlphaFoldDB" id="B8BSP8"/>
<reference evidence="4 5" key="1">
    <citation type="journal article" date="2004" name="Science">
        <title>The genome of the diatom Thalassiosira pseudonana: ecology, evolution, and metabolism.</title>
        <authorList>
            <person name="Armbrust E.V."/>
            <person name="Berges J.A."/>
            <person name="Bowler C."/>
            <person name="Green B.R."/>
            <person name="Martinez D."/>
            <person name="Putnam N.H."/>
            <person name="Zhou S."/>
            <person name="Allen A.E."/>
            <person name="Apt K.E."/>
            <person name="Bechner M."/>
            <person name="Brzezinski M.A."/>
            <person name="Chaal B.K."/>
            <person name="Chiovitti A."/>
            <person name="Davis A.K."/>
            <person name="Demarest M.S."/>
            <person name="Detter J.C."/>
            <person name="Glavina T."/>
            <person name="Goodstein D."/>
            <person name="Hadi M.Z."/>
            <person name="Hellsten U."/>
            <person name="Hildebrand M."/>
            <person name="Jenkins B.D."/>
            <person name="Jurka J."/>
            <person name="Kapitonov V.V."/>
            <person name="Kroger N."/>
            <person name="Lau W.W."/>
            <person name="Lane T.W."/>
            <person name="Larimer F.W."/>
            <person name="Lippmeier J.C."/>
            <person name="Lucas S."/>
            <person name="Medina M."/>
            <person name="Montsant A."/>
            <person name="Obornik M."/>
            <person name="Parker M.S."/>
            <person name="Palenik B."/>
            <person name="Pazour G.J."/>
            <person name="Richardson P.M."/>
            <person name="Rynearson T.A."/>
            <person name="Saito M.A."/>
            <person name="Schwartz D.C."/>
            <person name="Thamatrakoln K."/>
            <person name="Valentin K."/>
            <person name="Vardi A."/>
            <person name="Wilkerson F.P."/>
            <person name="Rokhsar D.S."/>
        </authorList>
    </citation>
    <scope>NUCLEOTIDE SEQUENCE [LARGE SCALE GENOMIC DNA]</scope>
    <source>
        <strain evidence="4 5">CCMP1335</strain>
    </source>
</reference>
<feature type="region of interest" description="Disordered" evidence="3">
    <location>
        <begin position="1"/>
        <end position="40"/>
    </location>
</feature>
<evidence type="ECO:0000256" key="3">
    <source>
        <dbReference type="SAM" id="MobiDB-lite"/>
    </source>
</evidence>
<dbReference type="PANTHER" id="PTHR24153:SF8">
    <property type="entry name" value="FORKED, ISOFORM F"/>
    <property type="match status" value="1"/>
</dbReference>
<dbReference type="GO" id="GO:0051015">
    <property type="term" value="F:actin filament binding"/>
    <property type="evidence" value="ECO:0000318"/>
    <property type="project" value="GO_Central"/>
</dbReference>
<dbReference type="Gene3D" id="1.25.40.20">
    <property type="entry name" value="Ankyrin repeat-containing domain"/>
    <property type="match status" value="1"/>
</dbReference>
<keyword evidence="1" id="KW-0677">Repeat</keyword>
<evidence type="ECO:0000256" key="1">
    <source>
        <dbReference type="ARBA" id="ARBA00022737"/>
    </source>
</evidence>
<dbReference type="InterPro" id="IPR052420">
    <property type="entry name" value="Espin/Espin-like"/>
</dbReference>
<evidence type="ECO:0000313" key="5">
    <source>
        <dbReference type="Proteomes" id="UP000001449"/>
    </source>
</evidence>
<organism evidence="4 5">
    <name type="scientific">Thalassiosira pseudonana</name>
    <name type="common">Marine diatom</name>
    <name type="synonym">Cyclotella nana</name>
    <dbReference type="NCBI Taxonomy" id="35128"/>
    <lineage>
        <taxon>Eukaryota</taxon>
        <taxon>Sar</taxon>
        <taxon>Stramenopiles</taxon>
        <taxon>Ochrophyta</taxon>
        <taxon>Bacillariophyta</taxon>
        <taxon>Coscinodiscophyceae</taxon>
        <taxon>Thalassiosirophycidae</taxon>
        <taxon>Thalassiosirales</taxon>
        <taxon>Thalassiosiraceae</taxon>
        <taxon>Thalassiosira</taxon>
    </lineage>
</organism>
<dbReference type="RefSeq" id="XP_002285939.1">
    <property type="nucleotide sequence ID" value="XM_002285903.1"/>
</dbReference>
<dbReference type="GO" id="GO:0005737">
    <property type="term" value="C:cytoplasm"/>
    <property type="evidence" value="ECO:0000318"/>
    <property type="project" value="GO_Central"/>
</dbReference>
<keyword evidence="5" id="KW-1185">Reference proteome</keyword>
<dbReference type="PaxDb" id="35128-Thaps879"/>
<dbReference type="InterPro" id="IPR036770">
    <property type="entry name" value="Ankyrin_rpt-contain_sf"/>
</dbReference>
<dbReference type="InParanoid" id="B8BSP8"/>
<dbReference type="Proteomes" id="UP000001449">
    <property type="component" value="Chromosome 1"/>
</dbReference>
<protein>
    <submittedName>
        <fullName evidence="4">Uncharacterized protein</fullName>
    </submittedName>
</protein>
<evidence type="ECO:0000256" key="2">
    <source>
        <dbReference type="ARBA" id="ARBA00023043"/>
    </source>
</evidence>
<evidence type="ECO:0000313" key="4">
    <source>
        <dbReference type="EMBL" id="EED95580.1"/>
    </source>
</evidence>